<dbReference type="AlphaFoldDB" id="A0A8C8XXT4"/>
<reference evidence="2" key="2">
    <citation type="submission" date="2025-08" db="UniProtKB">
        <authorList>
            <consortium name="Ensembl"/>
        </authorList>
    </citation>
    <scope>IDENTIFICATION</scope>
</reference>
<evidence type="ECO:0000313" key="3">
    <source>
        <dbReference type="Proteomes" id="UP000694399"/>
    </source>
</evidence>
<feature type="region of interest" description="Disordered" evidence="1">
    <location>
        <begin position="424"/>
        <end position="472"/>
    </location>
</feature>
<sequence>MPPNFPEFAERMEASLSEVSEAGASNPSLQEKKESISALTESSGHLDNREPQSESVTLEHVSKSIDIPEVQDLKNLSGECQDFRLQLPSEHSPREFQPLEPEAAAASGNTDVMQEHRFSSATWPRAMKSLAKGGFIEKQHPLGDTACTVEMPPLSPCLSEELLDPELHFLITPSLREKTESELKFEEDERWIMMEAEEEWEEEKLSQRGKTFLMADEKKNSLADIFEEKEQANTVAVAEDGADCSAAVITTFDHLALSQVCSDDLQPAKKHLASVLKDTPLDYSCVFTGESAVGELTNRTAQGLEGLVSDLEYTVGPVDSEQLSDTDSVQMFLELEKECLCEEGVTPLVELEKQASSEGLAPSQDAENSLVVSHFPGTNLEEEHIGLLNVRVKDSDTGLDCEYFNALDSSQVPNAVELTAHSGTVGDTSTVSEEEHDKVPSSPKTAGEFKFRNPGDLESLGKLDPGGLPNSDHRASHPEDLLGFVAELAKENGNLSQVDCGHTEGNFEECVERVPLSCAFSYELTDVTSVSEVEVLSHDSHLRTDEIHLESEKGAITQESNNLASLGNVDPYELSKEKVWGEDGEVQELGNEAKLSEDQAPAHFHRAFTGQIFQALQRKCTESDGLNLPLLVEGPRPSRDGLETVNETKPTLTVASSEGGETEMRDSDSLLNLFLEEQITKVSSTEPVLEGWTPIPQKPVTAASVPTAEDVATTEKDILAAPPAVAVPINPADRVPTSEEPATPAVRVTTPEAPAAPAAAVVPALGDPAIPAAAVSTLEEPAAPTAAVPTPEEPATPAAAVPTPEGPATPAAAVPTPEEPADPAAAVPTPEEPAAPADRVPTLEEPAAPAATVPTPEEPATPATALPAMEEMFLAGAPLLGDTAHTDSVPISEEGTPVLEEASPARMWIKGDLESAGFEIKEVTGTVLHGKVPLAATDELNSNEVIVAHFVGKGSGE</sequence>
<feature type="region of interest" description="Disordered" evidence="1">
    <location>
        <begin position="14"/>
        <end position="61"/>
    </location>
</feature>
<proteinExistence type="predicted"/>
<dbReference type="PANTHER" id="PTHR35248">
    <property type="entry name" value="PUTATIVE-RELATED"/>
    <property type="match status" value="1"/>
</dbReference>
<dbReference type="PANTHER" id="PTHR35248:SF2">
    <property type="entry name" value="3-HYDROXYACYL-COA DEHYDROGENASE C-TERMINAL DOMAIN-CONTAINING PROTEIN"/>
    <property type="match status" value="1"/>
</dbReference>
<feature type="compositionally biased region" description="Low complexity" evidence="1">
    <location>
        <begin position="781"/>
        <end position="837"/>
    </location>
</feature>
<reference evidence="2" key="1">
    <citation type="journal article" date="2019" name="bioRxiv">
        <title>Long live the king: chromosome-level assembly of the lion (Panthera leo) using linked-read, Hi-C, and long read data.</title>
        <authorList>
            <person name="Armstrong E.E."/>
            <person name="Taylor R.W."/>
            <person name="Miller D.E."/>
            <person name="Kaelin C."/>
            <person name="Barsh G."/>
            <person name="Hadly E.A."/>
            <person name="Petrov D."/>
        </authorList>
    </citation>
    <scope>NUCLEOTIDE SEQUENCE [LARGE SCALE GENOMIC DNA]</scope>
</reference>
<accession>A0A8C8XXT4</accession>
<organism evidence="2 3">
    <name type="scientific">Panthera leo</name>
    <name type="common">Lion</name>
    <dbReference type="NCBI Taxonomy" id="9689"/>
    <lineage>
        <taxon>Eukaryota</taxon>
        <taxon>Metazoa</taxon>
        <taxon>Chordata</taxon>
        <taxon>Craniata</taxon>
        <taxon>Vertebrata</taxon>
        <taxon>Euteleostomi</taxon>
        <taxon>Mammalia</taxon>
        <taxon>Eutheria</taxon>
        <taxon>Laurasiatheria</taxon>
        <taxon>Carnivora</taxon>
        <taxon>Feliformia</taxon>
        <taxon>Felidae</taxon>
        <taxon>Pantherinae</taxon>
        <taxon>Panthera</taxon>
    </lineage>
</organism>
<dbReference type="InterPro" id="IPR037727">
    <property type="entry name" value="MCAF1-like"/>
</dbReference>
<dbReference type="Ensembl" id="ENSPLOT00000027642.1">
    <property type="protein sequence ID" value="ENSPLOP00000025043.1"/>
    <property type="gene ID" value="ENSPLOG00000018343.1"/>
</dbReference>
<evidence type="ECO:0000313" key="2">
    <source>
        <dbReference type="Ensembl" id="ENSPLOP00000025043.1"/>
    </source>
</evidence>
<evidence type="ECO:0000256" key="1">
    <source>
        <dbReference type="SAM" id="MobiDB-lite"/>
    </source>
</evidence>
<feature type="region of interest" description="Disordered" evidence="1">
    <location>
        <begin position="781"/>
        <end position="839"/>
    </location>
</feature>
<reference evidence="2" key="3">
    <citation type="submission" date="2025-09" db="UniProtKB">
        <authorList>
            <consortium name="Ensembl"/>
        </authorList>
    </citation>
    <scope>IDENTIFICATION</scope>
</reference>
<dbReference type="Proteomes" id="UP000694399">
    <property type="component" value="Chromosome C2"/>
</dbReference>
<name>A0A8C8XXT4_PANLE</name>
<dbReference type="GeneTree" id="ENSGT00730000111729"/>
<keyword evidence="3" id="KW-1185">Reference proteome</keyword>
<feature type="compositionally biased region" description="Basic and acidic residues" evidence="1">
    <location>
        <begin position="447"/>
        <end position="461"/>
    </location>
</feature>
<dbReference type="OMA" id="EWIPILQ"/>
<protein>
    <submittedName>
        <fullName evidence="2">Uncharacterized protein</fullName>
    </submittedName>
</protein>